<comment type="caution">
    <text evidence="2">The sequence shown here is derived from an EMBL/GenBank/DDBJ whole genome shotgun (WGS) entry which is preliminary data.</text>
</comment>
<sequence>MRRRRSAAALVSFLLLFVVSGVLSRGIGGLKQRHAVDGERLKTEKRVVIHACGILQGEKSVNGSLGVEEEKRMHEGGGRLQQQASSGGRWAMVGVVGGGNRWLDGGNRRLATIGGQWSTSSEVAADRWRQQAAGSGQQIGRWRLTGEGRREVNGGRQATGDRRAVGNEGDLQWWATRGRRTDFTLL</sequence>
<dbReference type="EMBL" id="JACMSC010000011">
    <property type="protein sequence ID" value="KAG6502084.1"/>
    <property type="molecule type" value="Genomic_DNA"/>
</dbReference>
<feature type="signal peptide" evidence="1">
    <location>
        <begin position="1"/>
        <end position="24"/>
    </location>
</feature>
<organism evidence="2 3">
    <name type="scientific">Zingiber officinale</name>
    <name type="common">Ginger</name>
    <name type="synonym">Amomum zingiber</name>
    <dbReference type="NCBI Taxonomy" id="94328"/>
    <lineage>
        <taxon>Eukaryota</taxon>
        <taxon>Viridiplantae</taxon>
        <taxon>Streptophyta</taxon>
        <taxon>Embryophyta</taxon>
        <taxon>Tracheophyta</taxon>
        <taxon>Spermatophyta</taxon>
        <taxon>Magnoliopsida</taxon>
        <taxon>Liliopsida</taxon>
        <taxon>Zingiberales</taxon>
        <taxon>Zingiberaceae</taxon>
        <taxon>Zingiber</taxon>
    </lineage>
</organism>
<proteinExistence type="predicted"/>
<keyword evidence="3" id="KW-1185">Reference proteome</keyword>
<name>A0A8J5GEM1_ZINOF</name>
<dbReference type="AlphaFoldDB" id="A0A8J5GEM1"/>
<keyword evidence="1" id="KW-0732">Signal</keyword>
<feature type="chain" id="PRO_5035199024" evidence="1">
    <location>
        <begin position="25"/>
        <end position="186"/>
    </location>
</feature>
<accession>A0A8J5GEM1</accession>
<evidence type="ECO:0000313" key="2">
    <source>
        <dbReference type="EMBL" id="KAG6502084.1"/>
    </source>
</evidence>
<evidence type="ECO:0000256" key="1">
    <source>
        <dbReference type="SAM" id="SignalP"/>
    </source>
</evidence>
<gene>
    <name evidence="2" type="ORF">ZIOFF_041971</name>
</gene>
<protein>
    <submittedName>
        <fullName evidence="2">Uncharacterized protein</fullName>
    </submittedName>
</protein>
<dbReference type="Proteomes" id="UP000734854">
    <property type="component" value="Unassembled WGS sequence"/>
</dbReference>
<evidence type="ECO:0000313" key="3">
    <source>
        <dbReference type="Proteomes" id="UP000734854"/>
    </source>
</evidence>
<reference evidence="2 3" key="1">
    <citation type="submission" date="2020-08" db="EMBL/GenBank/DDBJ databases">
        <title>Plant Genome Project.</title>
        <authorList>
            <person name="Zhang R.-G."/>
        </authorList>
    </citation>
    <scope>NUCLEOTIDE SEQUENCE [LARGE SCALE GENOMIC DNA]</scope>
    <source>
        <tissue evidence="2">Rhizome</tissue>
    </source>
</reference>